<feature type="region of interest" description="Phosphopantothenate--cysteine ligase" evidence="3">
    <location>
        <begin position="191"/>
        <end position="403"/>
    </location>
</feature>
<comment type="caution">
    <text evidence="3">Lacks conserved residue(s) required for the propagation of feature annotation.</text>
</comment>
<comment type="similarity">
    <text evidence="3 4">In the C-terminal section; belongs to the PPC synthetase family.</text>
</comment>
<comment type="similarity">
    <text evidence="3 4">In the N-terminal section; belongs to the HFCD (homo-oligomeric flavin containing Cys decarboxylase) superfamily.</text>
</comment>
<dbReference type="NCBIfam" id="TIGR00521">
    <property type="entry name" value="coaBC_dfp"/>
    <property type="match status" value="1"/>
</dbReference>
<keyword evidence="3" id="KW-0511">Multifunctional enzyme</keyword>
<dbReference type="GO" id="GO:0004632">
    <property type="term" value="F:phosphopantothenate--cysteine ligase activity"/>
    <property type="evidence" value="ECO:0007669"/>
    <property type="project" value="UniProtKB-UniRule"/>
</dbReference>
<evidence type="ECO:0000259" key="5">
    <source>
        <dbReference type="Pfam" id="PF02441"/>
    </source>
</evidence>
<dbReference type="Proteomes" id="UP000192611">
    <property type="component" value="Unassembled WGS sequence"/>
</dbReference>
<evidence type="ECO:0000259" key="6">
    <source>
        <dbReference type="Pfam" id="PF04127"/>
    </source>
</evidence>
<comment type="function">
    <text evidence="3">Catalyzes two sequential steps in the biosynthesis of coenzyme A. In the first step cysteine is conjugated to 4'-phosphopantothenate to form 4-phosphopantothenoylcysteine. In the second step the latter compound is decarboxylated to form 4'-phosphopantotheine.</text>
</comment>
<evidence type="ECO:0000256" key="1">
    <source>
        <dbReference type="ARBA" id="ARBA00022793"/>
    </source>
</evidence>
<comment type="cofactor">
    <cofactor evidence="3">
        <name>FMN</name>
        <dbReference type="ChEBI" id="CHEBI:58210"/>
    </cofactor>
    <text evidence="3">Binds 1 FMN per subunit.</text>
</comment>
<feature type="binding site" evidence="3">
    <location>
        <position position="325"/>
    </location>
    <ligand>
        <name>CTP</name>
        <dbReference type="ChEBI" id="CHEBI:37563"/>
    </ligand>
</feature>
<dbReference type="Gene3D" id="3.40.50.1950">
    <property type="entry name" value="Flavin prenyltransferase-like"/>
    <property type="match status" value="1"/>
</dbReference>
<keyword evidence="3" id="KW-0460">Magnesium</keyword>
<organism evidence="7 8">
    <name type="scientific">Candidatus Coatesbacteria bacterium 4484_99</name>
    <dbReference type="NCBI Taxonomy" id="1970774"/>
    <lineage>
        <taxon>Bacteria</taxon>
        <taxon>Candidatus Coatesiibacteriota</taxon>
    </lineage>
</organism>
<feature type="domain" description="Flavoprotein" evidence="5">
    <location>
        <begin position="9"/>
        <end position="168"/>
    </location>
</feature>
<dbReference type="GO" id="GO:0015937">
    <property type="term" value="P:coenzyme A biosynthetic process"/>
    <property type="evidence" value="ECO:0007669"/>
    <property type="project" value="UniProtKB-UniRule"/>
</dbReference>
<evidence type="ECO:0000313" key="8">
    <source>
        <dbReference type="Proteomes" id="UP000192611"/>
    </source>
</evidence>
<dbReference type="UniPathway" id="UPA00241">
    <property type="reaction ID" value="UER00353"/>
</dbReference>
<proteinExistence type="inferred from homology"/>
<keyword evidence="1 3" id="KW-0210">Decarboxylase</keyword>
<dbReference type="InterPro" id="IPR007085">
    <property type="entry name" value="DNA/pantothenate-metab_flavo_C"/>
</dbReference>
<dbReference type="GO" id="GO:0046872">
    <property type="term" value="F:metal ion binding"/>
    <property type="evidence" value="ECO:0007669"/>
    <property type="project" value="UniProtKB-KW"/>
</dbReference>
<dbReference type="InterPro" id="IPR003382">
    <property type="entry name" value="Flavoprotein"/>
</dbReference>
<feature type="binding site" evidence="3">
    <location>
        <position position="290"/>
    </location>
    <ligand>
        <name>CTP</name>
        <dbReference type="ChEBI" id="CHEBI:37563"/>
    </ligand>
</feature>
<comment type="function">
    <text evidence="4">Catalyzes two steps in the biosynthesis of coenzyme A. In the first step cysteine is conjugated to 4'-phosphopantothenate to form 4-phosphopantothenoylcysteine, in the latter compound is decarboxylated to form 4'-phosphopantotheine.</text>
</comment>
<dbReference type="PANTHER" id="PTHR14359:SF6">
    <property type="entry name" value="PHOSPHOPANTOTHENOYLCYSTEINE DECARBOXYLASE"/>
    <property type="match status" value="1"/>
</dbReference>
<comment type="cofactor">
    <cofactor evidence="3">
        <name>Mg(2+)</name>
        <dbReference type="ChEBI" id="CHEBI:18420"/>
    </cofactor>
</comment>
<dbReference type="EC" id="6.3.2.5" evidence="3"/>
<gene>
    <name evidence="3" type="primary">coaBC</name>
    <name evidence="7" type="ORF">B6D57_00565</name>
</gene>
<dbReference type="Gene3D" id="3.40.50.10300">
    <property type="entry name" value="CoaB-like"/>
    <property type="match status" value="1"/>
</dbReference>
<keyword evidence="2 3" id="KW-0456">Lyase</keyword>
<dbReference type="EC" id="4.1.1.36" evidence="3"/>
<dbReference type="AlphaFoldDB" id="A0A1W9S342"/>
<dbReference type="GO" id="GO:0010181">
    <property type="term" value="F:FMN binding"/>
    <property type="evidence" value="ECO:0007669"/>
    <property type="project" value="UniProtKB-UniRule"/>
</dbReference>
<dbReference type="EMBL" id="NATQ01000006">
    <property type="protein sequence ID" value="OQX91233.1"/>
    <property type="molecule type" value="Genomic_DNA"/>
</dbReference>
<feature type="binding site" evidence="3">
    <location>
        <position position="280"/>
    </location>
    <ligand>
        <name>CTP</name>
        <dbReference type="ChEBI" id="CHEBI:37563"/>
    </ligand>
</feature>
<comment type="catalytic activity">
    <reaction evidence="3 4">
        <text>(R)-4'-phosphopantothenate + L-cysteine + CTP = N-[(R)-4-phosphopantothenoyl]-L-cysteine + CMP + diphosphate + H(+)</text>
        <dbReference type="Rhea" id="RHEA:19397"/>
        <dbReference type="ChEBI" id="CHEBI:10986"/>
        <dbReference type="ChEBI" id="CHEBI:15378"/>
        <dbReference type="ChEBI" id="CHEBI:33019"/>
        <dbReference type="ChEBI" id="CHEBI:35235"/>
        <dbReference type="ChEBI" id="CHEBI:37563"/>
        <dbReference type="ChEBI" id="CHEBI:59458"/>
        <dbReference type="ChEBI" id="CHEBI:60377"/>
        <dbReference type="EC" id="6.3.2.5"/>
    </reaction>
</comment>
<evidence type="ECO:0000313" key="7">
    <source>
        <dbReference type="EMBL" id="OQX91233.1"/>
    </source>
</evidence>
<feature type="binding site" evidence="3">
    <location>
        <position position="343"/>
    </location>
    <ligand>
        <name>CTP</name>
        <dbReference type="ChEBI" id="CHEBI:37563"/>
    </ligand>
</feature>
<dbReference type="SUPFAM" id="SSF102645">
    <property type="entry name" value="CoaB-like"/>
    <property type="match status" value="1"/>
</dbReference>
<protein>
    <recommendedName>
        <fullName evidence="3">Coenzyme A biosynthesis bifunctional protein CoaBC</fullName>
    </recommendedName>
    <alternativeName>
        <fullName evidence="3">DNA/pantothenate metabolism flavoprotein</fullName>
    </alternativeName>
    <alternativeName>
        <fullName evidence="3">Phosphopantothenoylcysteine synthetase/decarboxylase</fullName>
        <shortName evidence="3">PPCS-PPCDC</shortName>
    </alternativeName>
    <domain>
        <recommendedName>
            <fullName evidence="3">Phosphopantothenoylcysteine decarboxylase</fullName>
            <shortName evidence="3">PPC decarboxylase</shortName>
            <shortName evidence="3">PPC-DC</shortName>
            <ecNumber evidence="3">4.1.1.36</ecNumber>
        </recommendedName>
        <alternativeName>
            <fullName evidence="3">CoaC</fullName>
        </alternativeName>
    </domain>
    <domain>
        <recommendedName>
            <fullName evidence="3">Phosphopantothenate--cysteine ligase</fullName>
            <ecNumber evidence="3">6.3.2.5</ecNumber>
        </recommendedName>
        <alternativeName>
            <fullName evidence="3">CoaB</fullName>
        </alternativeName>
        <alternativeName>
            <fullName evidence="3">Phosphopantothenoylcysteine synthetase</fullName>
            <shortName evidence="3">PPC synthetase</shortName>
            <shortName evidence="3">PPC-S</shortName>
        </alternativeName>
    </domain>
</protein>
<dbReference type="Pfam" id="PF02441">
    <property type="entry name" value="Flavoprotein"/>
    <property type="match status" value="1"/>
</dbReference>
<evidence type="ECO:0000256" key="4">
    <source>
        <dbReference type="RuleBase" id="RU364078"/>
    </source>
</evidence>
<reference evidence="8" key="1">
    <citation type="submission" date="2017-03" db="EMBL/GenBank/DDBJ databases">
        <title>Novel pathways for hydrocarbon cycling and metabolic interdependencies in hydrothermal sediment communities.</title>
        <authorList>
            <person name="Dombrowski N."/>
            <person name="Seitz K."/>
            <person name="Teske A."/>
            <person name="Baker B."/>
        </authorList>
    </citation>
    <scope>NUCLEOTIDE SEQUENCE [LARGE SCALE GENOMIC DNA]</scope>
</reference>
<comment type="caution">
    <text evidence="7">The sequence shown here is derived from an EMBL/GenBank/DDBJ whole genome shotgun (WGS) entry which is preliminary data.</text>
</comment>
<evidence type="ECO:0000256" key="3">
    <source>
        <dbReference type="HAMAP-Rule" id="MF_02225"/>
    </source>
</evidence>
<dbReference type="GO" id="GO:0015941">
    <property type="term" value="P:pantothenate catabolic process"/>
    <property type="evidence" value="ECO:0007669"/>
    <property type="project" value="InterPro"/>
</dbReference>
<dbReference type="HAMAP" id="MF_02225">
    <property type="entry name" value="CoaBC"/>
    <property type="match status" value="1"/>
</dbReference>
<feature type="active site" description="Proton donor" evidence="3">
    <location>
        <position position="158"/>
    </location>
</feature>
<feature type="binding site" evidence="3">
    <location>
        <position position="339"/>
    </location>
    <ligand>
        <name>CTP</name>
        <dbReference type="ChEBI" id="CHEBI:37563"/>
    </ligand>
</feature>
<dbReference type="InterPro" id="IPR036551">
    <property type="entry name" value="Flavin_trans-like"/>
</dbReference>
<dbReference type="GO" id="GO:0071513">
    <property type="term" value="C:phosphopantothenoylcysteine decarboxylase complex"/>
    <property type="evidence" value="ECO:0007669"/>
    <property type="project" value="TreeGrafter"/>
</dbReference>
<comment type="catalytic activity">
    <reaction evidence="3 4">
        <text>N-[(R)-4-phosphopantothenoyl]-L-cysteine + H(+) = (R)-4'-phosphopantetheine + CO2</text>
        <dbReference type="Rhea" id="RHEA:16793"/>
        <dbReference type="ChEBI" id="CHEBI:15378"/>
        <dbReference type="ChEBI" id="CHEBI:16526"/>
        <dbReference type="ChEBI" id="CHEBI:59458"/>
        <dbReference type="ChEBI" id="CHEBI:61723"/>
        <dbReference type="EC" id="4.1.1.36"/>
    </reaction>
</comment>
<dbReference type="GO" id="GO:0004633">
    <property type="term" value="F:phosphopantothenoylcysteine decarboxylase activity"/>
    <property type="evidence" value="ECO:0007669"/>
    <property type="project" value="UniProtKB-UniRule"/>
</dbReference>
<accession>A0A1W9S342</accession>
<feature type="domain" description="DNA/pantothenate metabolism flavoprotein C-terminal" evidence="6">
    <location>
        <begin position="187"/>
        <end position="396"/>
    </location>
</feature>
<dbReference type="InterPro" id="IPR035929">
    <property type="entry name" value="CoaB-like_sf"/>
</dbReference>
<evidence type="ECO:0000256" key="2">
    <source>
        <dbReference type="ARBA" id="ARBA00023239"/>
    </source>
</evidence>
<sequence length="403" mass="44456">MREIVKGNEILFILTGSIAIYKSCELISRLTRDGAIVDTIMTESATKLLSPTTVEALTGRRVRVKMFDEMGAMPHIELREGKGLLVICPATANIIAKVATGIADDLASTTVLSFTGKKIVAPAMNSVMYEAPQTQKNLATLREHRFEIVEPSTGRLACGVEGVGRLAEIDSIYFAIERALYDRDDFKGKRVIVTSGATREDIDDVRFISNRSSGLMGKAIAEEVALRGAEVTYVYGQHETSLPLGCIDYIKVENSKDMLNHTKKQSKRADIVIMASAVSDFTVENRVKGKIKRTNGAVNIKLKPTVDILKSLSRDKKDGQVIVAFALETENILENAKKKLEEKGVDIVIANPAGIEGVGMGEQENIIYIITKKETIEKGRMDKYTCAREIVDFISDFMKDKRK</sequence>
<keyword evidence="3 4" id="KW-0288">FMN</keyword>
<dbReference type="Pfam" id="PF04127">
    <property type="entry name" value="DFP"/>
    <property type="match status" value="1"/>
</dbReference>
<feature type="region of interest" description="Phosphopantothenoylcysteine decarboxylase" evidence="3">
    <location>
        <begin position="1"/>
        <end position="190"/>
    </location>
</feature>
<dbReference type="InterPro" id="IPR005252">
    <property type="entry name" value="CoaBC"/>
</dbReference>
<dbReference type="PANTHER" id="PTHR14359">
    <property type="entry name" value="HOMO-OLIGOMERIC FLAVIN CONTAINING CYS DECARBOXYLASE FAMILY"/>
    <property type="match status" value="1"/>
</dbReference>
<keyword evidence="3 4" id="KW-0285">Flavoprotein</keyword>
<comment type="pathway">
    <text evidence="3 4">Cofactor biosynthesis; coenzyme A biosynthesis; CoA from (R)-pantothenate: step 3/5.</text>
</comment>
<name>A0A1W9S342_9BACT</name>
<dbReference type="SUPFAM" id="SSF52507">
    <property type="entry name" value="Homo-oligomeric flavin-containing Cys decarboxylases, HFCD"/>
    <property type="match status" value="1"/>
</dbReference>
<keyword evidence="3 4" id="KW-0436">Ligase</keyword>
<comment type="pathway">
    <text evidence="3 4">Cofactor biosynthesis; coenzyme A biosynthesis; CoA from (R)-pantothenate: step 2/5.</text>
</comment>
<keyword evidence="3" id="KW-0479">Metal-binding</keyword>